<organism evidence="2 3">
    <name type="scientific">Caenorhabditis japonica</name>
    <dbReference type="NCBI Taxonomy" id="281687"/>
    <lineage>
        <taxon>Eukaryota</taxon>
        <taxon>Metazoa</taxon>
        <taxon>Ecdysozoa</taxon>
        <taxon>Nematoda</taxon>
        <taxon>Chromadorea</taxon>
        <taxon>Rhabditida</taxon>
        <taxon>Rhabditina</taxon>
        <taxon>Rhabditomorpha</taxon>
        <taxon>Rhabditoidea</taxon>
        <taxon>Rhabditidae</taxon>
        <taxon>Peloderinae</taxon>
        <taxon>Caenorhabditis</taxon>
    </lineage>
</organism>
<reference evidence="3" key="1">
    <citation type="submission" date="2010-08" db="EMBL/GenBank/DDBJ databases">
        <authorList>
            <consortium name="Caenorhabditis japonica Sequencing Consortium"/>
            <person name="Wilson R.K."/>
        </authorList>
    </citation>
    <scope>NUCLEOTIDE SEQUENCE [LARGE SCALE GENOMIC DNA]</scope>
    <source>
        <strain evidence="3">DF5081</strain>
    </source>
</reference>
<reference evidence="2" key="2">
    <citation type="submission" date="2022-06" db="UniProtKB">
        <authorList>
            <consortium name="EnsemblMetazoa"/>
        </authorList>
    </citation>
    <scope>IDENTIFICATION</scope>
    <source>
        <strain evidence="2">DF5081</strain>
    </source>
</reference>
<evidence type="ECO:0000256" key="1">
    <source>
        <dbReference type="SAM" id="MobiDB-lite"/>
    </source>
</evidence>
<protein>
    <submittedName>
        <fullName evidence="2">Uncharacterized protein</fullName>
    </submittedName>
</protein>
<dbReference type="Proteomes" id="UP000005237">
    <property type="component" value="Unassembled WGS sequence"/>
</dbReference>
<name>A0A8R1DGY2_CAEJA</name>
<dbReference type="EnsemblMetazoa" id="CJA02441.1">
    <property type="protein sequence ID" value="CJA02441.1"/>
    <property type="gene ID" value="WBGene00121645"/>
</dbReference>
<feature type="region of interest" description="Disordered" evidence="1">
    <location>
        <begin position="1067"/>
        <end position="1109"/>
    </location>
</feature>
<feature type="region of interest" description="Disordered" evidence="1">
    <location>
        <begin position="1387"/>
        <end position="1409"/>
    </location>
</feature>
<feature type="compositionally biased region" description="Basic residues" evidence="1">
    <location>
        <begin position="1035"/>
        <end position="1046"/>
    </location>
</feature>
<evidence type="ECO:0000313" key="2">
    <source>
        <dbReference type="EnsemblMetazoa" id="CJA02441.1"/>
    </source>
</evidence>
<feature type="compositionally biased region" description="Basic residues" evidence="1">
    <location>
        <begin position="1159"/>
        <end position="1168"/>
    </location>
</feature>
<feature type="compositionally biased region" description="Low complexity" evidence="1">
    <location>
        <begin position="1098"/>
        <end position="1108"/>
    </location>
</feature>
<feature type="region of interest" description="Disordered" evidence="1">
    <location>
        <begin position="1264"/>
        <end position="1320"/>
    </location>
</feature>
<feature type="region of interest" description="Disordered" evidence="1">
    <location>
        <begin position="665"/>
        <end position="692"/>
    </location>
</feature>
<accession>A0A8R1DGY2</accession>
<feature type="compositionally biased region" description="Basic and acidic residues" evidence="1">
    <location>
        <begin position="1169"/>
        <end position="1186"/>
    </location>
</feature>
<proteinExistence type="predicted"/>
<keyword evidence="3" id="KW-1185">Reference proteome</keyword>
<feature type="region of interest" description="Disordered" evidence="1">
    <location>
        <begin position="190"/>
        <end position="211"/>
    </location>
</feature>
<feature type="region of interest" description="Disordered" evidence="1">
    <location>
        <begin position="985"/>
        <end position="1054"/>
    </location>
</feature>
<feature type="compositionally biased region" description="Acidic residues" evidence="1">
    <location>
        <begin position="1275"/>
        <end position="1286"/>
    </location>
</feature>
<feature type="compositionally biased region" description="Basic and acidic residues" evidence="1">
    <location>
        <begin position="665"/>
        <end position="674"/>
    </location>
</feature>
<feature type="compositionally biased region" description="Polar residues" evidence="1">
    <location>
        <begin position="1397"/>
        <end position="1409"/>
    </location>
</feature>
<sequence length="1853" mass="215086">MNSRPSRGLPRLKKISSVRLPRAEDGPIYNISTVLLMGDTSIPMEQKIRRAIKGKIALEPAMVKTARMMFLNGIFKDNKYLKYHISPHFYDPRMIPLPEFPGWEHNPSYPQEYPRKINRNAVIKFNQCPTKAKLERKLRRYFQLRRFFKTRAVNGNGHFCALYKKKKRLMKIRKSRRKTSIQFRRHIRKETKKLQKSAPPAPRLPETAEQRSRRILAEIKREMRSKMPQKVKYILKKDKEESRRWKSEHPVRACDISDPFELKKRKMENEKRLTEMREIAREKAEMRAGLLQRKDSREEGKIPHANEISNSDMQQCQECIDDMIGLTICQEIIPQLAFIKPVFNSSDDDWKPVIQYKKLDWDREIRLLHELLQVNDKVSKFPMFALFEAENLWWTLALRPFLKFKSRHKTIPTPGTVRYFTPSHHQPIDVFKVFITSNLTPDGTAKLPTDRYEFNTRTELSKMFSEELERHEPSLREQRPEFWVSQVLAAKVSNPFFVKHQHWDRAIREHLRKLAGYMWRQQPIKWDEMPKFIQDLEDEQWARDERREREDEENKNKRLTLRRKDRYIPPKLCNILKFKFTPCREVLVVKSTTPKESRISRVARLKTLLYRINKVKNDIFLSTDEQNVAIEDILKNARWKDCEKLERLHATQKSPDTSFIVGDQEKRERSHVMDDNEAGTSYSEDQKPINYPEYNPNDYKNVRKINMIGSDEYPISSAQGRSMFDNEILSILTAAAQRLQDFLEWQRESGGSQYIHDSKRLKFLRAQRSEWYTFEQNMKAAQEILDRKRLAEDEKIKWEKIFARMEKDEYQKIERSRKNQPILDQEDAELQLDYPEIMEALANCRQDMDAGFEDTGFPSQNTEYEPDEEFDWDKELEKVKNWKPPTPTNNNLVEEHYFEIEESAEMDRDNRIIREREALENIEDAEYDLGEDVLSCNQISSCSNSALSQSQPDVVVDYQRNEVSEEPTSEMIVYSEAELLAEPPDDIGIDQQDQTANADAPAPTRSAAVEPEHFTAPTKVEPSPTPNYSCMPSGARRRKQGPVRKKGASDNQQLYEMWDVSSERIVSKRRKPPPFGEPIIPVDPTVNAQPVQPREPAENATPNEETAALNGDRNIIVDADNLPKKNNEALAATLESREQPVSEVIVQENAIEESTGKVQPKRVAKRKSKGGETEKEPEQTTTERCESPNPDAVIVPLVRHDLTGFMNEPDPIQDFSIDLDLHIPPLTRTISISTNNEDENLLADPNTEADLALPDRLYTIDELAPEEEPTRQADDEIQVTEVEEVPAEPKPLQSKRGRPKKQRTRPACRNLKRKKATPPLGDTEEVVAEPIAIKRTRRSIDTGSIMSESSARNKRHYLSKNNPAPRIRAAEAQVTIPVRLTGVAPKDTVVDEEETSPEQIPETTGVSQTDAAVATIKSELPEELPPPHTATFRKSRKRQRAETQAKILKEVKQEVYGEPPAPPDPDLSILMLRIAMKQEDDEALDNCMIVAANYQVPHEPVALEEQPKPPKVVIDVEDGKPKHAHLLTRNVWRAVNDFFMSDPQRFSEIMLILEGDTEKRGRVFKTGASVVNRTSNFTSKFIDHLASSSKTIKTANRDLTDYNNFSSAIRERSSLLLTNHHITPLVLHQIIEKISEIKKNLREGCPIGLITENERDAMNATEQVMLGRYIESIMKLTAQSQLTWATEDHVKRRIELIFNGWKMFLSNGGFFRVLLAMKRDDVKTISETFRKYCEEYLIDIEGNFQKAIEYYEMSDEQLVNHILETAGVTREQLERLDEDVEDKQSKTHTQKCSRCFLNEKSVFFSSYTLLEIHEKLHEAGTRECGRCYDDYPAPELVMHRIFPHCSMRLQDDF</sequence>
<feature type="compositionally biased region" description="Basic residues" evidence="1">
    <location>
        <begin position="1293"/>
        <end position="1316"/>
    </location>
</feature>
<evidence type="ECO:0000313" key="3">
    <source>
        <dbReference type="Proteomes" id="UP000005237"/>
    </source>
</evidence>
<feature type="region of interest" description="Disordered" evidence="1">
    <location>
        <begin position="1155"/>
        <end position="1189"/>
    </location>
</feature>